<organism evidence="2 3">
    <name type="scientific">Zoogloea dura</name>
    <dbReference type="NCBI Taxonomy" id="2728840"/>
    <lineage>
        <taxon>Bacteria</taxon>
        <taxon>Pseudomonadati</taxon>
        <taxon>Pseudomonadota</taxon>
        <taxon>Betaproteobacteria</taxon>
        <taxon>Rhodocyclales</taxon>
        <taxon>Zoogloeaceae</taxon>
        <taxon>Zoogloea</taxon>
    </lineage>
</organism>
<evidence type="ECO:0000313" key="2">
    <source>
        <dbReference type="EMBL" id="NML27622.1"/>
    </source>
</evidence>
<dbReference type="RefSeq" id="WP_169147156.1">
    <property type="nucleotide sequence ID" value="NZ_JABBGA010000016.1"/>
</dbReference>
<proteinExistence type="predicted"/>
<feature type="chain" id="PRO_5032327823" evidence="1">
    <location>
        <begin position="25"/>
        <end position="142"/>
    </location>
</feature>
<evidence type="ECO:0000313" key="3">
    <source>
        <dbReference type="Proteomes" id="UP000580043"/>
    </source>
</evidence>
<dbReference type="Gene3D" id="3.40.190.10">
    <property type="entry name" value="Periplasmic binding protein-like II"/>
    <property type="match status" value="1"/>
</dbReference>
<sequence>MQSSAIRKLIIALACTGACSAAQADVVIVVAANNPVGNMSKDQIAQIFTGKAVAFPDGRKAVPIEQGPTSPTRSEFHVKVTGKDAAQLKAYWSKVIFSGAGQPPREVGSADEMRKAVSSDANAIGYLEKSQIDSSLKVILTP</sequence>
<dbReference type="EMBL" id="JABBGA010000016">
    <property type="protein sequence ID" value="NML27622.1"/>
    <property type="molecule type" value="Genomic_DNA"/>
</dbReference>
<reference evidence="2 3" key="1">
    <citation type="submission" date="2020-04" db="EMBL/GenBank/DDBJ databases">
        <title>Zoogloea sp. G-4-1-14 isolated from soil.</title>
        <authorList>
            <person name="Dahal R.H."/>
        </authorList>
    </citation>
    <scope>NUCLEOTIDE SEQUENCE [LARGE SCALE GENOMIC DNA]</scope>
    <source>
        <strain evidence="2 3">G-4-1-14</strain>
    </source>
</reference>
<evidence type="ECO:0000256" key="1">
    <source>
        <dbReference type="SAM" id="SignalP"/>
    </source>
</evidence>
<accession>A0A848G8Y6</accession>
<gene>
    <name evidence="2" type="ORF">HHL15_17840</name>
</gene>
<keyword evidence="3" id="KW-1185">Reference proteome</keyword>
<keyword evidence="1" id="KW-0732">Signal</keyword>
<dbReference type="Proteomes" id="UP000580043">
    <property type="component" value="Unassembled WGS sequence"/>
</dbReference>
<protein>
    <submittedName>
        <fullName evidence="2">Phosphate ABC transporter substrate-binding protein</fullName>
    </submittedName>
</protein>
<dbReference type="AlphaFoldDB" id="A0A848G8Y6"/>
<comment type="caution">
    <text evidence="2">The sequence shown here is derived from an EMBL/GenBank/DDBJ whole genome shotgun (WGS) entry which is preliminary data.</text>
</comment>
<name>A0A848G8Y6_9RHOO</name>
<dbReference type="SUPFAM" id="SSF53850">
    <property type="entry name" value="Periplasmic binding protein-like II"/>
    <property type="match status" value="1"/>
</dbReference>
<feature type="signal peptide" evidence="1">
    <location>
        <begin position="1"/>
        <end position="24"/>
    </location>
</feature>